<feature type="region of interest" description="Disordered" evidence="1">
    <location>
        <begin position="1"/>
        <end position="21"/>
    </location>
</feature>
<dbReference type="InterPro" id="IPR011008">
    <property type="entry name" value="Dimeric_a/b-barrel"/>
</dbReference>
<evidence type="ECO:0000313" key="3">
    <source>
        <dbReference type="Proteomes" id="UP000249254"/>
    </source>
</evidence>
<dbReference type="SUPFAM" id="SSF54909">
    <property type="entry name" value="Dimeric alpha+beta barrel"/>
    <property type="match status" value="1"/>
</dbReference>
<organism evidence="2 3">
    <name type="scientific">Phenylobacterium soli</name>
    <dbReference type="NCBI Taxonomy" id="2170551"/>
    <lineage>
        <taxon>Bacteria</taxon>
        <taxon>Pseudomonadati</taxon>
        <taxon>Pseudomonadota</taxon>
        <taxon>Alphaproteobacteria</taxon>
        <taxon>Caulobacterales</taxon>
        <taxon>Caulobacteraceae</taxon>
        <taxon>Phenylobacterium</taxon>
    </lineage>
</organism>
<dbReference type="Gene3D" id="3.30.70.1060">
    <property type="entry name" value="Dimeric alpha+beta barrel"/>
    <property type="match status" value="1"/>
</dbReference>
<dbReference type="OrthoDB" id="9807535at2"/>
<evidence type="ECO:0000256" key="1">
    <source>
        <dbReference type="SAM" id="MobiDB-lite"/>
    </source>
</evidence>
<dbReference type="Proteomes" id="UP000249254">
    <property type="component" value="Unassembled WGS sequence"/>
</dbReference>
<protein>
    <recommendedName>
        <fullName evidence="4">YCII-related domain-containing protein</fullName>
    </recommendedName>
</protein>
<proteinExistence type="predicted"/>
<evidence type="ECO:0000313" key="2">
    <source>
        <dbReference type="EMBL" id="RAK54401.1"/>
    </source>
</evidence>
<dbReference type="RefSeq" id="WP_111528152.1">
    <property type="nucleotide sequence ID" value="NZ_JBHRSG010000004.1"/>
</dbReference>
<comment type="caution">
    <text evidence="2">The sequence shown here is derived from an EMBL/GenBank/DDBJ whole genome shotgun (WGS) entry which is preliminary data.</text>
</comment>
<dbReference type="EMBL" id="QFYQ01000001">
    <property type="protein sequence ID" value="RAK54401.1"/>
    <property type="molecule type" value="Genomic_DNA"/>
</dbReference>
<evidence type="ECO:0008006" key="4">
    <source>
        <dbReference type="Google" id="ProtNLM"/>
    </source>
</evidence>
<name>A0A328AIR1_9CAUL</name>
<dbReference type="AlphaFoldDB" id="A0A328AIR1"/>
<gene>
    <name evidence="2" type="ORF">DJ017_07635</name>
</gene>
<sequence>MRFLTIYHPTSSEEGGSPTPEHMAAMGALIEEWTAKGILISTEPLTPREACARLTLVGGEFTVEPEIVRAGGFAFLEAPSKAAVVEACKAFLKVAGDGTVEIRQILEFAPEPQPA</sequence>
<accession>A0A328AIR1</accession>
<reference evidence="3" key="1">
    <citation type="submission" date="2018-05" db="EMBL/GenBank/DDBJ databases">
        <authorList>
            <person name="Li X."/>
        </authorList>
    </citation>
    <scope>NUCLEOTIDE SEQUENCE [LARGE SCALE GENOMIC DNA]</scope>
    <source>
        <strain evidence="3">LX32</strain>
    </source>
</reference>
<keyword evidence="3" id="KW-1185">Reference proteome</keyword>